<evidence type="ECO:0000256" key="3">
    <source>
        <dbReference type="SAM" id="SignalP"/>
    </source>
</evidence>
<organism evidence="5 6">
    <name type="scientific">Eruca vesicaria subsp. sativa</name>
    <name type="common">Garden rocket</name>
    <name type="synonym">Eruca sativa</name>
    <dbReference type="NCBI Taxonomy" id="29727"/>
    <lineage>
        <taxon>Eukaryota</taxon>
        <taxon>Viridiplantae</taxon>
        <taxon>Streptophyta</taxon>
        <taxon>Embryophyta</taxon>
        <taxon>Tracheophyta</taxon>
        <taxon>Spermatophyta</taxon>
        <taxon>Magnoliopsida</taxon>
        <taxon>eudicotyledons</taxon>
        <taxon>Gunneridae</taxon>
        <taxon>Pentapetalae</taxon>
        <taxon>rosids</taxon>
        <taxon>malvids</taxon>
        <taxon>Brassicales</taxon>
        <taxon>Brassicaceae</taxon>
        <taxon>Brassiceae</taxon>
        <taxon>Eruca</taxon>
    </lineage>
</organism>
<dbReference type="AlphaFoldDB" id="A0ABC8IY17"/>
<reference evidence="5 6" key="1">
    <citation type="submission" date="2022-03" db="EMBL/GenBank/DDBJ databases">
        <authorList>
            <person name="Macdonald S."/>
            <person name="Ahmed S."/>
            <person name="Newling K."/>
        </authorList>
    </citation>
    <scope>NUCLEOTIDE SEQUENCE [LARGE SCALE GENOMIC DNA]</scope>
</reference>
<feature type="domain" description="DUF3444" evidence="4">
    <location>
        <begin position="360"/>
        <end position="552"/>
    </location>
</feature>
<feature type="coiled-coil region" evidence="1">
    <location>
        <begin position="215"/>
        <end position="321"/>
    </location>
</feature>
<comment type="caution">
    <text evidence="5">The sequence shown here is derived from an EMBL/GenBank/DDBJ whole genome shotgun (WGS) entry which is preliminary data.</text>
</comment>
<evidence type="ECO:0000313" key="6">
    <source>
        <dbReference type="Proteomes" id="UP001642260"/>
    </source>
</evidence>
<dbReference type="InterPro" id="IPR024593">
    <property type="entry name" value="DUF3444"/>
</dbReference>
<evidence type="ECO:0000259" key="4">
    <source>
        <dbReference type="Pfam" id="PF11926"/>
    </source>
</evidence>
<dbReference type="Proteomes" id="UP001642260">
    <property type="component" value="Unassembled WGS sequence"/>
</dbReference>
<feature type="compositionally biased region" description="Basic and acidic residues" evidence="2">
    <location>
        <begin position="349"/>
        <end position="360"/>
    </location>
</feature>
<keyword evidence="1" id="KW-0175">Coiled coil</keyword>
<evidence type="ECO:0000256" key="1">
    <source>
        <dbReference type="SAM" id="Coils"/>
    </source>
</evidence>
<gene>
    <name evidence="5" type="ORF">ERUC_LOCUS4240</name>
</gene>
<keyword evidence="3" id="KW-0732">Signal</keyword>
<feature type="signal peptide" evidence="3">
    <location>
        <begin position="1"/>
        <end position="18"/>
    </location>
</feature>
<evidence type="ECO:0000313" key="5">
    <source>
        <dbReference type="EMBL" id="CAH8306113.1"/>
    </source>
</evidence>
<dbReference type="Pfam" id="PF11926">
    <property type="entry name" value="DUF3444"/>
    <property type="match status" value="1"/>
</dbReference>
<feature type="coiled-coil region" evidence="1">
    <location>
        <begin position="105"/>
        <end position="153"/>
    </location>
</feature>
<proteinExistence type="predicted"/>
<accession>A0ABC8IY17</accession>
<sequence>MSFLNTLVLGSALTVTDCDYSGLHQLLDQIQGIASPVLQFSLKRNDIEEHFTTLESLIKERTKEVELKERSVMKRNMELEKKEEEVIERERKQCLLSSLLKRLDCETANEAANVLEERVKEVERISKCNDDKSRELDKDAEMVKESLKQLETREKKLSLIDEAIKEMMSALKKKEKTFDAEQIVKAERMELKCKEKMATLEKKEMMFEVKQKAKAEEMDVREKKLEEREKELSLRDEAIKEKVIELKKKEMIFEAEERELKSKEKMAALEKKEKIFGAEQKAKAEEMNVKEKKLDEREKELDLKQKKLEQVMDKLKERELQEQAGSLIPPAKRHKTHNHDDAASASQQQRDKACKVEEEPEKIKIPDSEFHDFRKTMSSFLVDKIWALYDPRDDMPRLYAKIKRITKYKSTLDVTWLDHKDEESVPVACGRFTYGRTETVNHLTFSHEVKPIIHGRNISVNPKEGETWAVFRDWSPSWENNHKPPYRYDFVEVVEVFEDHQGVGVTYLGKVEGFVSVFKHPVQNGVYKKVIGPNEMQRFSHRVPSVRLNGEEREGVPAGSFELDPAAVPRYILRGKKKEVQAGSAEDNPLIILD</sequence>
<feature type="region of interest" description="Disordered" evidence="2">
    <location>
        <begin position="322"/>
        <end position="360"/>
    </location>
</feature>
<evidence type="ECO:0000256" key="2">
    <source>
        <dbReference type="SAM" id="MobiDB-lite"/>
    </source>
</evidence>
<name>A0ABC8IY17_ERUVS</name>
<dbReference type="PANTHER" id="PTHR45089">
    <property type="entry name" value="DNAJ HEAT SHOCK AMINO-TERMINAL DOMAIN PROTEIN-RELATED"/>
    <property type="match status" value="1"/>
</dbReference>
<feature type="chain" id="PRO_5044754175" description="DUF3444 domain-containing protein" evidence="3">
    <location>
        <begin position="19"/>
        <end position="594"/>
    </location>
</feature>
<dbReference type="EMBL" id="CAKOAT010063821">
    <property type="protein sequence ID" value="CAH8306113.1"/>
    <property type="molecule type" value="Genomic_DNA"/>
</dbReference>
<keyword evidence="6" id="KW-1185">Reference proteome</keyword>
<dbReference type="PANTHER" id="PTHR45089:SF37">
    <property type="entry name" value="DUF3444 DOMAIN-CONTAINING PROTEIN"/>
    <property type="match status" value="1"/>
</dbReference>
<protein>
    <recommendedName>
        <fullName evidence="4">DUF3444 domain-containing protein</fullName>
    </recommendedName>
</protein>